<evidence type="ECO:0000313" key="3">
    <source>
        <dbReference type="Proteomes" id="UP001596050"/>
    </source>
</evidence>
<evidence type="ECO:0000256" key="1">
    <source>
        <dbReference type="SAM" id="SignalP"/>
    </source>
</evidence>
<gene>
    <name evidence="2" type="ORF">ACFPN5_17050</name>
</gene>
<name>A0ABW0L7J7_9BURK</name>
<keyword evidence="3" id="KW-1185">Reference proteome</keyword>
<protein>
    <recommendedName>
        <fullName evidence="4">Peptidase</fullName>
    </recommendedName>
</protein>
<organism evidence="2 3">
    <name type="scientific">Massilia niabensis</name>
    <dbReference type="NCBI Taxonomy" id="544910"/>
    <lineage>
        <taxon>Bacteria</taxon>
        <taxon>Pseudomonadati</taxon>
        <taxon>Pseudomonadota</taxon>
        <taxon>Betaproteobacteria</taxon>
        <taxon>Burkholderiales</taxon>
        <taxon>Oxalobacteraceae</taxon>
        <taxon>Telluria group</taxon>
        <taxon>Massilia</taxon>
    </lineage>
</organism>
<feature type="chain" id="PRO_5045259944" description="Peptidase" evidence="1">
    <location>
        <begin position="22"/>
        <end position="230"/>
    </location>
</feature>
<keyword evidence="1" id="KW-0732">Signal</keyword>
<dbReference type="Proteomes" id="UP001596050">
    <property type="component" value="Unassembled WGS sequence"/>
</dbReference>
<dbReference type="RefSeq" id="WP_379784975.1">
    <property type="nucleotide sequence ID" value="NZ_JBHSMU010000015.1"/>
</dbReference>
<feature type="signal peptide" evidence="1">
    <location>
        <begin position="1"/>
        <end position="21"/>
    </location>
</feature>
<comment type="caution">
    <text evidence="2">The sequence shown here is derived from an EMBL/GenBank/DDBJ whole genome shotgun (WGS) entry which is preliminary data.</text>
</comment>
<evidence type="ECO:0000313" key="2">
    <source>
        <dbReference type="EMBL" id="MFC5461520.1"/>
    </source>
</evidence>
<evidence type="ECO:0008006" key="4">
    <source>
        <dbReference type="Google" id="ProtNLM"/>
    </source>
</evidence>
<sequence length="230" mass="25125">MFKSLLSLSSLALLAGATAQAADLTALEQRWLQAASPVLAYSRTLKLPVDIIVQPQARATDVPLAMGFDGGRCKLVLSLRGNPQAEAVLSAVPPERHDELIEAMAAHEVAHCWRHAQGAWKALPAGFAEVGEENAADTHLLAASKALRESRREEAYADLAALAWTRHRNPDAYGRVHGWLEKVRSQHTVARGGHDTRTWVALARDARRIKPTGSPFEDAAPLWREGLLRD</sequence>
<proteinExistence type="predicted"/>
<accession>A0ABW0L7J7</accession>
<dbReference type="EMBL" id="JBHSMU010000015">
    <property type="protein sequence ID" value="MFC5461520.1"/>
    <property type="molecule type" value="Genomic_DNA"/>
</dbReference>
<reference evidence="3" key="1">
    <citation type="journal article" date="2019" name="Int. J. Syst. Evol. Microbiol.">
        <title>The Global Catalogue of Microorganisms (GCM) 10K type strain sequencing project: providing services to taxonomists for standard genome sequencing and annotation.</title>
        <authorList>
            <consortium name="The Broad Institute Genomics Platform"/>
            <consortium name="The Broad Institute Genome Sequencing Center for Infectious Disease"/>
            <person name="Wu L."/>
            <person name="Ma J."/>
        </authorList>
    </citation>
    <scope>NUCLEOTIDE SEQUENCE [LARGE SCALE GENOMIC DNA]</scope>
    <source>
        <strain evidence="3">KACC 12649</strain>
    </source>
</reference>